<dbReference type="RefSeq" id="WP_083130690.1">
    <property type="nucleotide sequence ID" value="NZ_AP022607.1"/>
</dbReference>
<dbReference type="Proteomes" id="UP000192441">
    <property type="component" value="Unassembled WGS sequence"/>
</dbReference>
<dbReference type="Pfam" id="PF13193">
    <property type="entry name" value="AMP-binding_C"/>
    <property type="match status" value="1"/>
</dbReference>
<dbReference type="PANTHER" id="PTHR43767:SF1">
    <property type="entry name" value="NONRIBOSOMAL PEPTIDE SYNTHASE PES1 (EUROFUNG)-RELATED"/>
    <property type="match status" value="1"/>
</dbReference>
<dbReference type="InterPro" id="IPR045851">
    <property type="entry name" value="AMP-bd_C_sf"/>
</dbReference>
<dbReference type="EMBL" id="MVHM01000002">
    <property type="protein sequence ID" value="ORA40304.1"/>
    <property type="molecule type" value="Genomic_DNA"/>
</dbReference>
<dbReference type="InterPro" id="IPR025110">
    <property type="entry name" value="AMP-bd_C"/>
</dbReference>
<dbReference type="PROSITE" id="PS00455">
    <property type="entry name" value="AMP_BINDING"/>
    <property type="match status" value="1"/>
</dbReference>
<dbReference type="PANTHER" id="PTHR43767">
    <property type="entry name" value="LONG-CHAIN-FATTY-ACID--COA LIGASE"/>
    <property type="match status" value="1"/>
</dbReference>
<dbReference type="SUPFAM" id="SSF56801">
    <property type="entry name" value="Acetyl-CoA synthetase-like"/>
    <property type="match status" value="1"/>
</dbReference>
<dbReference type="InterPro" id="IPR050237">
    <property type="entry name" value="ATP-dep_AMP-bd_enzyme"/>
</dbReference>
<dbReference type="AlphaFoldDB" id="A0A7I7WFK1"/>
<gene>
    <name evidence="5" type="ORF">BST20_07075</name>
    <name evidence="4" type="ORF">MBRA_58170</name>
</gene>
<reference evidence="4" key="3">
    <citation type="submission" date="2020-02" db="EMBL/GenBank/DDBJ databases">
        <authorList>
            <person name="Matsumoto Y."/>
            <person name="Motooka D."/>
            <person name="Nakamura S."/>
        </authorList>
    </citation>
    <scope>NUCLEOTIDE SEQUENCE</scope>
    <source>
        <strain evidence="4">JCM 12687</strain>
        <plasmid evidence="4">pJCM12687</plasmid>
    </source>
</reference>
<sequence length="563" mass="60614">MATRLDWNLADVWEKVAEVVPDAPAQIQGERMFTWSEFDRRANGVAAALLDKRASPRDRVAQYLRNGPEYLEVAHAALKVGIPAVNTNYRYGGDELLYLWENADVSCVVFHASFTERVDELRARASSVRQWIHVDDGTLRCPHWALPYEAAAGGCGQRSAVRSPWGRSSEDLFLLYTGGTTGMPKGVMWRSIDFLEQVNDVGGVSYPLEEGVAAIPSRLTSPGRVHISACPMMHGTGLFGAFITMHQGGCVVSLNGHNFDAAELLSEIEKHSVSSLAITGEVFARRILDAASREPDRWDTSSVRNILSSGGILSEACKRDLLEYWPQATILDGFSSSEGFGMGWSVATKSDIPATAAFSIGPDVMVLDAADQPISPGSGVIGRLAVSGRVPQGYYKDPDKSAATFVEIGGRRMALPGDHATVDVDGRIHLVGRNSLCINSGGEKIYTEEVEAVLLDHPAVTDALVVGIPDPVWGQAVAAVVSVDTSAPPSPADLVAHVKKRLAGYKAPKEIAFVDAVPRGPNGKPDYAAARNLAERHRNARPASTDLPSAGKIHDVEEFPVTR</sequence>
<evidence type="ECO:0000259" key="2">
    <source>
        <dbReference type="Pfam" id="PF00501"/>
    </source>
</evidence>
<dbReference type="InterPro" id="IPR020845">
    <property type="entry name" value="AMP-binding_CS"/>
</dbReference>
<evidence type="ECO:0000313" key="4">
    <source>
        <dbReference type="EMBL" id="BBZ15622.1"/>
    </source>
</evidence>
<dbReference type="InterPro" id="IPR042099">
    <property type="entry name" value="ANL_N_sf"/>
</dbReference>
<keyword evidence="4" id="KW-0614">Plasmid</keyword>
<dbReference type="GO" id="GO:0016878">
    <property type="term" value="F:acid-thiol ligase activity"/>
    <property type="evidence" value="ECO:0007669"/>
    <property type="project" value="UniProtKB-ARBA"/>
</dbReference>
<reference evidence="4 7" key="2">
    <citation type="journal article" date="2019" name="Emerg. Microbes Infect.">
        <title>Comprehensive subspecies identification of 175 nontuberculous mycobacteria species based on 7547 genomic profiles.</title>
        <authorList>
            <person name="Matsumoto Y."/>
            <person name="Kinjo T."/>
            <person name="Motooka D."/>
            <person name="Nabeya D."/>
            <person name="Jung N."/>
            <person name="Uechi K."/>
            <person name="Horii T."/>
            <person name="Iida T."/>
            <person name="Fujita J."/>
            <person name="Nakamura S."/>
        </authorList>
    </citation>
    <scope>NUCLEOTIDE SEQUENCE [LARGE SCALE GENOMIC DNA]</scope>
    <source>
        <strain evidence="4 7">JCM 12687</strain>
        <plasmid evidence="4">pJCM12687</plasmid>
    </source>
</reference>
<feature type="region of interest" description="Disordered" evidence="1">
    <location>
        <begin position="537"/>
        <end position="563"/>
    </location>
</feature>
<dbReference type="Gene3D" id="3.30.300.30">
    <property type="match status" value="1"/>
</dbReference>
<dbReference type="EMBL" id="AP022607">
    <property type="protein sequence ID" value="BBZ15622.1"/>
    <property type="molecule type" value="Genomic_DNA"/>
</dbReference>
<evidence type="ECO:0000313" key="7">
    <source>
        <dbReference type="Proteomes" id="UP000467379"/>
    </source>
</evidence>
<organism evidence="5 6">
    <name type="scientific">Mycobacterium branderi</name>
    <dbReference type="NCBI Taxonomy" id="43348"/>
    <lineage>
        <taxon>Bacteria</taxon>
        <taxon>Bacillati</taxon>
        <taxon>Actinomycetota</taxon>
        <taxon>Actinomycetes</taxon>
        <taxon>Mycobacteriales</taxon>
        <taxon>Mycobacteriaceae</taxon>
        <taxon>Mycobacterium</taxon>
    </lineage>
</organism>
<evidence type="ECO:0000259" key="3">
    <source>
        <dbReference type="Pfam" id="PF13193"/>
    </source>
</evidence>
<dbReference type="Pfam" id="PF00501">
    <property type="entry name" value="AMP-binding"/>
    <property type="match status" value="1"/>
</dbReference>
<feature type="domain" description="AMP-binding enzyme C-terminal" evidence="3">
    <location>
        <begin position="449"/>
        <end position="524"/>
    </location>
</feature>
<geneLocation type="plasmid" evidence="4 7">
    <name>pJCM12687</name>
</geneLocation>
<keyword evidence="4" id="KW-0436">Ligase</keyword>
<proteinExistence type="predicted"/>
<keyword evidence="7" id="KW-1185">Reference proteome</keyword>
<dbReference type="InterPro" id="IPR000873">
    <property type="entry name" value="AMP-dep_synth/lig_dom"/>
</dbReference>
<dbReference type="OrthoDB" id="3443462at2"/>
<dbReference type="NCBIfam" id="NF005863">
    <property type="entry name" value="PRK07798.1"/>
    <property type="match status" value="1"/>
</dbReference>
<dbReference type="Gene3D" id="3.40.50.12780">
    <property type="entry name" value="N-terminal domain of ligase-like"/>
    <property type="match status" value="1"/>
</dbReference>
<feature type="domain" description="AMP-dependent synthetase/ligase" evidence="2">
    <location>
        <begin position="14"/>
        <end position="395"/>
    </location>
</feature>
<evidence type="ECO:0000313" key="6">
    <source>
        <dbReference type="Proteomes" id="UP000192441"/>
    </source>
</evidence>
<name>A0A7I7WFK1_9MYCO</name>
<reference evidence="5 6" key="1">
    <citation type="submission" date="2016-12" db="EMBL/GenBank/DDBJ databases">
        <title>The new phylogeny of genus Mycobacterium.</title>
        <authorList>
            <person name="Tortoli E."/>
            <person name="Trovato A."/>
            <person name="Cirillo D.M."/>
        </authorList>
    </citation>
    <scope>NUCLEOTIDE SEQUENCE [LARGE SCALE GENOMIC DNA]</scope>
    <source>
        <strain evidence="5 6">DSM 44624</strain>
    </source>
</reference>
<evidence type="ECO:0000256" key="1">
    <source>
        <dbReference type="SAM" id="MobiDB-lite"/>
    </source>
</evidence>
<accession>A0A7I7WFK1</accession>
<dbReference type="Proteomes" id="UP000467379">
    <property type="component" value="Plasmid pJCM12687"/>
</dbReference>
<protein>
    <submittedName>
        <fullName evidence="4">Fatty-acid-CoA ligase FadD</fullName>
    </submittedName>
</protein>
<evidence type="ECO:0000313" key="5">
    <source>
        <dbReference type="EMBL" id="ORA40304.1"/>
    </source>
</evidence>